<dbReference type="RefSeq" id="WP_264280043.1">
    <property type="nucleotide sequence ID" value="NZ_CP107006.1"/>
</dbReference>
<feature type="compositionally biased region" description="Pro residues" evidence="18">
    <location>
        <begin position="814"/>
        <end position="823"/>
    </location>
</feature>
<keyword evidence="7" id="KW-0645">Protease</keyword>
<evidence type="ECO:0000256" key="6">
    <source>
        <dbReference type="ARBA" id="ARBA00022645"/>
    </source>
</evidence>
<dbReference type="SUPFAM" id="SSF53955">
    <property type="entry name" value="Lysozyme-like"/>
    <property type="match status" value="1"/>
</dbReference>
<keyword evidence="19" id="KW-0812">Transmembrane</keyword>
<evidence type="ECO:0000256" key="3">
    <source>
        <dbReference type="ARBA" id="ARBA00007090"/>
    </source>
</evidence>
<comment type="pathway">
    <text evidence="2">Cell wall biogenesis; peptidoglycan biosynthesis.</text>
</comment>
<keyword evidence="10" id="KW-0378">Hydrolase</keyword>
<dbReference type="PANTHER" id="PTHR32282:SF11">
    <property type="entry name" value="PENICILLIN-BINDING PROTEIN 1B"/>
    <property type="match status" value="1"/>
</dbReference>
<evidence type="ECO:0000256" key="1">
    <source>
        <dbReference type="ARBA" id="ARBA00004236"/>
    </source>
</evidence>
<evidence type="ECO:0000256" key="15">
    <source>
        <dbReference type="ARBA" id="ARBA00023316"/>
    </source>
</evidence>
<dbReference type="EMBL" id="CP107006">
    <property type="protein sequence ID" value="UYQ91656.1"/>
    <property type="molecule type" value="Genomic_DNA"/>
</dbReference>
<keyword evidence="8" id="KW-0328">Glycosyltransferase</keyword>
<feature type="compositionally biased region" description="Low complexity" evidence="18">
    <location>
        <begin position="778"/>
        <end position="790"/>
    </location>
</feature>
<comment type="catalytic activity">
    <reaction evidence="16">
        <text>Preferential cleavage: (Ac)2-L-Lys-D-Ala-|-D-Ala. Also transpeptidation of peptidyl-alanyl moieties that are N-acyl substituents of D-alanine.</text>
        <dbReference type="EC" id="3.4.16.4"/>
    </reaction>
</comment>
<proteinExistence type="inferred from homology"/>
<dbReference type="Gene3D" id="1.10.3810.10">
    <property type="entry name" value="Biosynthetic peptidoglycan transglycosylase-like"/>
    <property type="match status" value="1"/>
</dbReference>
<evidence type="ECO:0000259" key="20">
    <source>
        <dbReference type="Pfam" id="PF00905"/>
    </source>
</evidence>
<dbReference type="Proteomes" id="UP001162741">
    <property type="component" value="Chromosome"/>
</dbReference>
<dbReference type="InterPro" id="IPR050396">
    <property type="entry name" value="Glycosyltr_51/Transpeptidase"/>
</dbReference>
<evidence type="ECO:0000256" key="7">
    <source>
        <dbReference type="ARBA" id="ARBA00022670"/>
    </source>
</evidence>
<evidence type="ECO:0000256" key="18">
    <source>
        <dbReference type="SAM" id="MobiDB-lite"/>
    </source>
</evidence>
<reference evidence="22" key="1">
    <citation type="submission" date="2022-10" db="EMBL/GenBank/DDBJ databases">
        <title>Chitinophaga sp. nov., isolated from soil.</title>
        <authorList>
            <person name="Jeon C.O."/>
        </authorList>
    </citation>
    <scope>NUCLEOTIDE SEQUENCE</scope>
    <source>
        <strain evidence="22">R8</strain>
    </source>
</reference>
<dbReference type="SUPFAM" id="SSF56601">
    <property type="entry name" value="beta-lactamase/transpeptidase-like"/>
    <property type="match status" value="1"/>
</dbReference>
<evidence type="ECO:0000256" key="13">
    <source>
        <dbReference type="ARBA" id="ARBA00023136"/>
    </source>
</evidence>
<evidence type="ECO:0000259" key="21">
    <source>
        <dbReference type="Pfam" id="PF00912"/>
    </source>
</evidence>
<keyword evidence="12" id="KW-0573">Peptidoglycan synthesis</keyword>
<feature type="compositionally biased region" description="Low complexity" evidence="18">
    <location>
        <begin position="797"/>
        <end position="813"/>
    </location>
</feature>
<keyword evidence="19" id="KW-1133">Transmembrane helix</keyword>
<keyword evidence="15" id="KW-0961">Cell wall biogenesis/degradation</keyword>
<evidence type="ECO:0000256" key="9">
    <source>
        <dbReference type="ARBA" id="ARBA00022679"/>
    </source>
</evidence>
<keyword evidence="5" id="KW-1003">Cell membrane</keyword>
<keyword evidence="9" id="KW-0808">Transferase</keyword>
<protein>
    <submittedName>
        <fullName evidence="22">Transglycosylase domain-containing protein</fullName>
    </submittedName>
</protein>
<organism evidence="22 23">
    <name type="scientific">Chitinophaga horti</name>
    <dbReference type="NCBI Taxonomy" id="2920382"/>
    <lineage>
        <taxon>Bacteria</taxon>
        <taxon>Pseudomonadati</taxon>
        <taxon>Bacteroidota</taxon>
        <taxon>Chitinophagia</taxon>
        <taxon>Chitinophagales</taxon>
        <taxon>Chitinophagaceae</taxon>
        <taxon>Chitinophaga</taxon>
    </lineage>
</organism>
<evidence type="ECO:0000313" key="23">
    <source>
        <dbReference type="Proteomes" id="UP001162741"/>
    </source>
</evidence>
<dbReference type="Pfam" id="PF00912">
    <property type="entry name" value="Transgly"/>
    <property type="match status" value="1"/>
</dbReference>
<comment type="subcellular location">
    <subcellularLocation>
        <location evidence="1">Cell membrane</location>
    </subcellularLocation>
</comment>
<keyword evidence="14" id="KW-0511">Multifunctional enzyme</keyword>
<evidence type="ECO:0000256" key="11">
    <source>
        <dbReference type="ARBA" id="ARBA00022960"/>
    </source>
</evidence>
<accession>A0ABY6IWB6</accession>
<keyword evidence="13 19" id="KW-0472">Membrane</keyword>
<dbReference type="InterPro" id="IPR001460">
    <property type="entry name" value="PCN-bd_Tpept"/>
</dbReference>
<evidence type="ECO:0000256" key="14">
    <source>
        <dbReference type="ARBA" id="ARBA00023268"/>
    </source>
</evidence>
<feature type="transmembrane region" description="Helical" evidence="19">
    <location>
        <begin position="20"/>
        <end position="40"/>
    </location>
</feature>
<dbReference type="Gene3D" id="3.40.710.10">
    <property type="entry name" value="DD-peptidase/beta-lactamase superfamily"/>
    <property type="match status" value="2"/>
</dbReference>
<evidence type="ECO:0000256" key="10">
    <source>
        <dbReference type="ARBA" id="ARBA00022801"/>
    </source>
</evidence>
<comment type="catalytic activity">
    <reaction evidence="17">
        <text>[GlcNAc-(1-&gt;4)-Mur2Ac(oyl-L-Ala-gamma-D-Glu-L-Lys-D-Ala-D-Ala)](n)-di-trans,octa-cis-undecaprenyl diphosphate + beta-D-GlcNAc-(1-&gt;4)-Mur2Ac(oyl-L-Ala-gamma-D-Glu-L-Lys-D-Ala-D-Ala)-di-trans,octa-cis-undecaprenyl diphosphate = [GlcNAc-(1-&gt;4)-Mur2Ac(oyl-L-Ala-gamma-D-Glu-L-Lys-D-Ala-D-Ala)](n+1)-di-trans,octa-cis-undecaprenyl diphosphate + di-trans,octa-cis-undecaprenyl diphosphate + H(+)</text>
        <dbReference type="Rhea" id="RHEA:23708"/>
        <dbReference type="Rhea" id="RHEA-COMP:9602"/>
        <dbReference type="Rhea" id="RHEA-COMP:9603"/>
        <dbReference type="ChEBI" id="CHEBI:15378"/>
        <dbReference type="ChEBI" id="CHEBI:58405"/>
        <dbReference type="ChEBI" id="CHEBI:60033"/>
        <dbReference type="ChEBI" id="CHEBI:78435"/>
        <dbReference type="EC" id="2.4.99.28"/>
    </reaction>
</comment>
<comment type="similarity">
    <text evidence="4">In the N-terminal section; belongs to the glycosyltransferase 51 family.</text>
</comment>
<feature type="domain" description="Penicillin-binding protein transpeptidase" evidence="20">
    <location>
        <begin position="432"/>
        <end position="667"/>
    </location>
</feature>
<evidence type="ECO:0000256" key="19">
    <source>
        <dbReference type="SAM" id="Phobius"/>
    </source>
</evidence>
<evidence type="ECO:0000256" key="16">
    <source>
        <dbReference type="ARBA" id="ARBA00034000"/>
    </source>
</evidence>
<dbReference type="InterPro" id="IPR023346">
    <property type="entry name" value="Lysozyme-like_dom_sf"/>
</dbReference>
<evidence type="ECO:0000256" key="17">
    <source>
        <dbReference type="ARBA" id="ARBA00049902"/>
    </source>
</evidence>
<dbReference type="PANTHER" id="PTHR32282">
    <property type="entry name" value="BINDING PROTEIN TRANSPEPTIDASE, PUTATIVE-RELATED"/>
    <property type="match status" value="1"/>
</dbReference>
<dbReference type="InterPro" id="IPR012338">
    <property type="entry name" value="Beta-lactam/transpept-like"/>
</dbReference>
<evidence type="ECO:0000256" key="8">
    <source>
        <dbReference type="ARBA" id="ARBA00022676"/>
    </source>
</evidence>
<sequence>MNKSLKPMADKVRKNAVKILWYTVFGGIGFVVLLVLLINFRIIGNMPPMEDLENPSAALASVVLGDDGYVLGKYYEVDRSNSEYKDISPNVIKALIATEETRFYENSGIDAKATAAIPFYLLKGDKRGSSTITQQLALNLRNDRLNTTRASNILARGFQKLEEWIVAIKLERNFTKQEILTLYLNTVAFGDNVYGIENGARTFFSKSAATLTISEAAVLVGMLKGTTLYNPRRNPREAMARRNTVIENMLKENKITAAEAAKAKAEPIVLKYNKVDHNKGLAPYFREVLRDELKQWCKTHTKADGSNYNLSRDGLRIYTTINPRMQLYAEESVAQHLKDLQKVFYQQSNIKSGSVWKKWDKELQKLVKQTDRYRNMKADDASEEEIAKAFNTKTEMEIFSWIDTKNPEKNKRDTVMTPLDSLKYMRAVLQAGFMAMDPESGEVKAWVGGPNFFYFKNDHVKNMQRQVGSTFKPFLYTFAVMSGISPNDHLPNEPIVWGNWRPKNSEGSTGGSYTMAAAMAKSLNLVAVYLIRELSVKGFVDFVKNKVGFKANIPEVGAIALGAVDISLFEMLQGYTMFPGRGFNTKPVYITRIEDRNGNILQNFPTEKREVIGETDAYTMVKMMQGVVDFGTAARIRNRFGLKGEIAGKTGTTNDNTDGWFIGYTPQLLAGAWVGCENNFIHFSTTANGQGANTGLPIWAYFFQKVYADKTLGIDPNSTFPIPANMRTDLYLNYDSNMESGAEADDVGNGAADDYGFQEDASGYADQPAENNPPKPAQPANNTPKPAQPATNPPAKPVQQQPATNTPAQQPKATYPPKPGKGN</sequence>
<comment type="similarity">
    <text evidence="3">In the C-terminal section; belongs to the transpeptidase family.</text>
</comment>
<keyword evidence="11" id="KW-0133">Cell shape</keyword>
<feature type="region of interest" description="Disordered" evidence="18">
    <location>
        <begin position="742"/>
        <end position="823"/>
    </location>
</feature>
<evidence type="ECO:0000256" key="5">
    <source>
        <dbReference type="ARBA" id="ARBA00022475"/>
    </source>
</evidence>
<gene>
    <name evidence="22" type="ORF">MKQ68_16325</name>
</gene>
<keyword evidence="23" id="KW-1185">Reference proteome</keyword>
<dbReference type="InterPro" id="IPR036950">
    <property type="entry name" value="PBP_transglycosylase"/>
</dbReference>
<dbReference type="InterPro" id="IPR001264">
    <property type="entry name" value="Glyco_trans_51"/>
</dbReference>
<keyword evidence="6" id="KW-0121">Carboxypeptidase</keyword>
<name>A0ABY6IWB6_9BACT</name>
<feature type="domain" description="Glycosyl transferase family 51" evidence="21">
    <location>
        <begin position="70"/>
        <end position="249"/>
    </location>
</feature>
<dbReference type="Pfam" id="PF00905">
    <property type="entry name" value="Transpeptidase"/>
    <property type="match status" value="1"/>
</dbReference>
<evidence type="ECO:0000313" key="22">
    <source>
        <dbReference type="EMBL" id="UYQ91656.1"/>
    </source>
</evidence>
<evidence type="ECO:0000256" key="4">
    <source>
        <dbReference type="ARBA" id="ARBA00007739"/>
    </source>
</evidence>
<evidence type="ECO:0000256" key="12">
    <source>
        <dbReference type="ARBA" id="ARBA00022984"/>
    </source>
</evidence>
<evidence type="ECO:0000256" key="2">
    <source>
        <dbReference type="ARBA" id="ARBA00004752"/>
    </source>
</evidence>